<dbReference type="eggNOG" id="COG5002">
    <property type="taxonomic scope" value="Bacteria"/>
</dbReference>
<dbReference type="HOGENOM" id="CLU_003453_0_0_3"/>
<reference evidence="21" key="1">
    <citation type="journal article" date="2011" name="MBio">
        <title>Novel metabolic attributes of the genus Cyanothece, comprising a group of unicellular nitrogen-fixing Cyanobacteria.</title>
        <authorList>
            <person name="Bandyopadhyay A."/>
            <person name="Elvitigala T."/>
            <person name="Welsh E."/>
            <person name="Stockel J."/>
            <person name="Liberton M."/>
            <person name="Min H."/>
            <person name="Sherman L.A."/>
            <person name="Pakrasi H.B."/>
        </authorList>
    </citation>
    <scope>NUCLEOTIDE SEQUENCE [LARGE SCALE GENOMIC DNA]</scope>
    <source>
        <strain evidence="21">PCC 8801</strain>
    </source>
</reference>
<dbReference type="OrthoDB" id="9812358at2"/>
<dbReference type="Gene3D" id="2.10.70.100">
    <property type="match status" value="1"/>
</dbReference>
<dbReference type="GO" id="GO:0006355">
    <property type="term" value="P:regulation of DNA-templated transcription"/>
    <property type="evidence" value="ECO:0007669"/>
    <property type="project" value="InterPro"/>
</dbReference>
<dbReference type="RefSeq" id="WP_012594685.1">
    <property type="nucleotide sequence ID" value="NC_011726.1"/>
</dbReference>
<dbReference type="CDD" id="cd00082">
    <property type="entry name" value="HisKA"/>
    <property type="match status" value="1"/>
</dbReference>
<evidence type="ECO:0000256" key="14">
    <source>
        <dbReference type="SAM" id="Coils"/>
    </source>
</evidence>
<evidence type="ECO:0000256" key="1">
    <source>
        <dbReference type="ARBA" id="ARBA00000085"/>
    </source>
</evidence>
<evidence type="ECO:0000259" key="17">
    <source>
        <dbReference type="PROSITE" id="PS50110"/>
    </source>
</evidence>
<dbReference type="Pfam" id="PF00512">
    <property type="entry name" value="HisKA"/>
    <property type="match status" value="1"/>
</dbReference>
<feature type="modified residue" description="4-aspartylphosphate" evidence="13">
    <location>
        <position position="1427"/>
    </location>
</feature>
<dbReference type="CDD" id="cd17546">
    <property type="entry name" value="REC_hyHK_CKI1_RcsC-like"/>
    <property type="match status" value="1"/>
</dbReference>
<dbReference type="GO" id="GO:0000155">
    <property type="term" value="F:phosphorelay sensor kinase activity"/>
    <property type="evidence" value="ECO:0007669"/>
    <property type="project" value="InterPro"/>
</dbReference>
<feature type="domain" description="PAC" evidence="19">
    <location>
        <begin position="355"/>
        <end position="414"/>
    </location>
</feature>
<dbReference type="FunFam" id="3.30.565.10:FF:000010">
    <property type="entry name" value="Sensor histidine kinase RcsC"/>
    <property type="match status" value="1"/>
</dbReference>
<evidence type="ECO:0000256" key="6">
    <source>
        <dbReference type="ARBA" id="ARBA00022741"/>
    </source>
</evidence>
<dbReference type="CDD" id="cd00130">
    <property type="entry name" value="PAS"/>
    <property type="match status" value="6"/>
</dbReference>
<dbReference type="SMART" id="SM00086">
    <property type="entry name" value="PAC"/>
    <property type="match status" value="6"/>
</dbReference>
<accession>B7K4E6</accession>
<evidence type="ECO:0000256" key="13">
    <source>
        <dbReference type="PROSITE-ProRule" id="PRU00169"/>
    </source>
</evidence>
<evidence type="ECO:0000313" key="21">
    <source>
        <dbReference type="Proteomes" id="UP000008204"/>
    </source>
</evidence>
<dbReference type="PROSITE" id="PS50110">
    <property type="entry name" value="RESPONSE_REGULATORY"/>
    <property type="match status" value="1"/>
</dbReference>
<dbReference type="InterPro" id="IPR036097">
    <property type="entry name" value="HisK_dim/P_sf"/>
</dbReference>
<keyword evidence="7 20" id="KW-0418">Kinase</keyword>
<dbReference type="PANTHER" id="PTHR43047:SF72">
    <property type="entry name" value="OSMOSENSING HISTIDINE PROTEIN KINASE SLN1"/>
    <property type="match status" value="1"/>
</dbReference>
<dbReference type="InterPro" id="IPR000700">
    <property type="entry name" value="PAS-assoc_C"/>
</dbReference>
<feature type="domain" description="PAS" evidence="18">
    <location>
        <begin position="708"/>
        <end position="779"/>
    </location>
</feature>
<evidence type="ECO:0000256" key="4">
    <source>
        <dbReference type="ARBA" id="ARBA00022553"/>
    </source>
</evidence>
<dbReference type="PROSITE" id="PS50109">
    <property type="entry name" value="HIS_KIN"/>
    <property type="match status" value="1"/>
</dbReference>
<evidence type="ECO:0000256" key="2">
    <source>
        <dbReference type="ARBA" id="ARBA00006402"/>
    </source>
</evidence>
<comment type="catalytic activity">
    <reaction evidence="1">
        <text>ATP + protein L-histidine = ADP + protein N-phospho-L-histidine.</text>
        <dbReference type="EC" id="2.7.13.3"/>
    </reaction>
</comment>
<dbReference type="eggNOG" id="COG2202">
    <property type="taxonomic scope" value="Bacteria"/>
</dbReference>
<evidence type="ECO:0000259" key="18">
    <source>
        <dbReference type="PROSITE" id="PS50112"/>
    </source>
</evidence>
<feature type="domain" description="Histidine kinase" evidence="16">
    <location>
        <begin position="1131"/>
        <end position="1352"/>
    </location>
</feature>
<dbReference type="GO" id="GO:0005524">
    <property type="term" value="F:ATP binding"/>
    <property type="evidence" value="ECO:0007669"/>
    <property type="project" value="UniProtKB-KW"/>
</dbReference>
<keyword evidence="8" id="KW-0067">ATP-binding</keyword>
<evidence type="ECO:0000259" key="19">
    <source>
        <dbReference type="PROSITE" id="PS50113"/>
    </source>
</evidence>
<keyword evidence="14" id="KW-0175">Coiled coil</keyword>
<sequence length="1578" mass="178345">MNQKIRHFLSLFVIAIGCLVLLGWQIDNPLLKSGFPGSPSTMKANTALCFILAGLSLRLLQSPRITKLRHQIAQGTALLVLIIGLLTLIQYGFNWNLGIDQWLFQDVTSLVNPYPGRMGVNTALNFVLMGMALLWLGKNTTQSIWLAHIFSSIAAIISLLSLFGHLFSVTVLATLIIFSTTQALHTALTFLILYSGLLLTTPEQGLMEVLTSPLIGGVVSRWLIPWAIIFPLVLDRLALQGFYLGWYDLKAAYGIQATFTIVSFLLMIWWAAYLLNKIERDRTSTNTALKQTQYQFQQAIEAANLGTWQWNLLNNNVILSPQAETLLGLQNCRFEGTNEAFFDLLSRDDREPLINSLQVSILNASEWQLDHQINDRWVSLMGKCLYDESGQAIQMIGIIKDITHRKETELKLKKFNDRLENRVNQRTAELREANHQLQEELLKRHQIEEALQQKSAEFEAIFQAIPDAIIFADKTRHIQKVNSAFTYLFGYLPDEVYGQTTEMLYVSSEEYYEQDRKRFNLTAKEQNKPYEIRYRRKDSTIFFTETVGSSVKDNQENVIGFVGIVRDISERKEAQETLKKYADEITDLYNNAPCGYHSLDSNGVFIHINDTELTWLGYTREQVIGKVKLLDLLIPKSRKTFSQHFELLKQGYSINSLELSMLRSNGTVMSIMLNVNPIQDTEGNFIMSRATLFDISEHKEAEKTLQKYADEITDLYNNAPCGYHSLDSNGVFVQINNTELKWLGYTREQVIGKLKFSDIITPKGCQIFQQNFEEFKQSGWVKGLEFEMVCADGKIFPVILNATAIKDADGKFIMSRSTIFDITEQQAALRERKQIEQELQKTTTLQKAILDSANYTIISTTEDGTIVTFNAAAEKWLGYSAIEVIGKTTPAIIHDPEEVVQKAQELSLELGRVIEPGFEVFVAKARLGEPDEGEWSYIRKDGSRFPVLLSVTALRNSQGQITGFLGIGSDITQRKQAERALRDSEERLQLALEASGDGLWDWNIETGEVYFSPRYAEMLGYRVNELPPNVTTWEGLVYPKDMIWVKEILDSHLKDSTTSYDFDYRVRTKSGQWKWIADYGKVVARDGEGKPLRMLGTHKDISQRKHIELELQKAKETAIAANLSKSIFLANMSHELRTPLNAILGFTQLLGRDTSLSAYHQERLQIINRSGEHLLGLIDDILDLSKIETGQIALFLTDCDLSGLLLTVEEMLSPKAESKGIKLIIEKDDNLPRYIKIDSKKLRQILINLLNNAIKFTHQGTVTLRVNLSKIDQKAVIVKFIVEDTGVGIAADELDNLFQLFVQAEAGKKINQGSGLGLAISQKLVQLMGGKIEVNSILNQGSIFSFEIPVELSLSSNIATENLKRKILTLAPEQPDYQILVVEDVDENRRLLVELLASVGFQVKEASNGLEAVAISQTWHPHLIWMDIRMPVMDGYEATRRIKQAALRQKPVIIALTASVFEEQRETVLAAGCDDIVSKPFQDTIIFNKMAEHLGVQYLYETVSQTQTPPSQIELSSEALLSLPSEWLEQMYQAAYCADTDLMLELIQQIPPSEIALANALTTLVTNFNTDIIMDLIR</sequence>
<dbReference type="EMBL" id="CP001287">
    <property type="protein sequence ID" value="ACK65411.1"/>
    <property type="molecule type" value="Genomic_DNA"/>
</dbReference>
<feature type="domain" description="PAS" evidence="18">
    <location>
        <begin position="984"/>
        <end position="1056"/>
    </location>
</feature>
<evidence type="ECO:0000256" key="15">
    <source>
        <dbReference type="SAM" id="Phobius"/>
    </source>
</evidence>
<feature type="domain" description="Response regulatory" evidence="17">
    <location>
        <begin position="1378"/>
        <end position="1494"/>
    </location>
</feature>
<comment type="similarity">
    <text evidence="2">In the N-terminal section; belongs to the phytochrome family.</text>
</comment>
<dbReference type="CDD" id="cd16922">
    <property type="entry name" value="HATPase_EvgS-ArcB-TorS-like"/>
    <property type="match status" value="1"/>
</dbReference>
<evidence type="ECO:0000256" key="3">
    <source>
        <dbReference type="ARBA" id="ARBA00012438"/>
    </source>
</evidence>
<dbReference type="SMART" id="SM00091">
    <property type="entry name" value="PAS"/>
    <property type="match status" value="6"/>
</dbReference>
<dbReference type="SUPFAM" id="SSF52172">
    <property type="entry name" value="CheY-like"/>
    <property type="match status" value="1"/>
</dbReference>
<feature type="transmembrane region" description="Helical" evidence="15">
    <location>
        <begin position="44"/>
        <end position="60"/>
    </location>
</feature>
<keyword evidence="15" id="KW-1133">Transmembrane helix</keyword>
<dbReference type="InterPro" id="IPR011006">
    <property type="entry name" value="CheY-like_superfamily"/>
</dbReference>
<dbReference type="Pfam" id="PF08447">
    <property type="entry name" value="PAS_3"/>
    <property type="match status" value="1"/>
</dbReference>
<dbReference type="GO" id="GO:0009927">
    <property type="term" value="F:histidine phosphotransfer kinase activity"/>
    <property type="evidence" value="ECO:0007669"/>
    <property type="project" value="TreeGrafter"/>
</dbReference>
<keyword evidence="4 13" id="KW-0597">Phosphoprotein</keyword>
<feature type="transmembrane region" description="Helical" evidence="15">
    <location>
        <begin position="72"/>
        <end position="93"/>
    </location>
</feature>
<feature type="transmembrane region" description="Helical" evidence="15">
    <location>
        <begin position="253"/>
        <end position="275"/>
    </location>
</feature>
<dbReference type="PANTHER" id="PTHR43047">
    <property type="entry name" value="TWO-COMPONENT HISTIDINE PROTEIN KINASE"/>
    <property type="match status" value="1"/>
</dbReference>
<dbReference type="GO" id="GO:0005886">
    <property type="term" value="C:plasma membrane"/>
    <property type="evidence" value="ECO:0007669"/>
    <property type="project" value="TreeGrafter"/>
</dbReference>
<feature type="domain" description="PAS" evidence="18">
    <location>
        <begin position="581"/>
        <end position="652"/>
    </location>
</feature>
<feature type="domain" description="PAS" evidence="18">
    <location>
        <begin position="842"/>
        <end position="917"/>
    </location>
</feature>
<dbReference type="STRING" id="41431.PCC8801_1349"/>
<dbReference type="Pfam" id="PF00989">
    <property type="entry name" value="PAS"/>
    <property type="match status" value="1"/>
</dbReference>
<dbReference type="PROSITE" id="PS50112">
    <property type="entry name" value="PAS"/>
    <property type="match status" value="5"/>
</dbReference>
<dbReference type="eggNOG" id="COG2205">
    <property type="taxonomic scope" value="Bacteria"/>
</dbReference>
<dbReference type="SMART" id="SM00387">
    <property type="entry name" value="HATPase_c"/>
    <property type="match status" value="1"/>
</dbReference>
<dbReference type="SMART" id="SM00388">
    <property type="entry name" value="HisKA"/>
    <property type="match status" value="1"/>
</dbReference>
<feature type="transmembrane region" description="Helical" evidence="15">
    <location>
        <begin position="7"/>
        <end position="24"/>
    </location>
</feature>
<evidence type="ECO:0000256" key="12">
    <source>
        <dbReference type="ARBA" id="ARBA00074306"/>
    </source>
</evidence>
<evidence type="ECO:0000256" key="9">
    <source>
        <dbReference type="ARBA" id="ARBA00023012"/>
    </source>
</evidence>
<evidence type="ECO:0000256" key="11">
    <source>
        <dbReference type="ARBA" id="ARBA00068150"/>
    </source>
</evidence>
<evidence type="ECO:0000313" key="20">
    <source>
        <dbReference type="EMBL" id="ACK65411.1"/>
    </source>
</evidence>
<dbReference type="SUPFAM" id="SSF55874">
    <property type="entry name" value="ATPase domain of HSP90 chaperone/DNA topoisomerase II/histidine kinase"/>
    <property type="match status" value="1"/>
</dbReference>
<dbReference type="Pfam" id="PF00072">
    <property type="entry name" value="Response_reg"/>
    <property type="match status" value="1"/>
</dbReference>
<dbReference type="FunFam" id="1.10.287.130:FF:000002">
    <property type="entry name" value="Two-component osmosensing histidine kinase"/>
    <property type="match status" value="1"/>
</dbReference>
<evidence type="ECO:0000256" key="8">
    <source>
        <dbReference type="ARBA" id="ARBA00022840"/>
    </source>
</evidence>
<dbReference type="InterPro" id="IPR000014">
    <property type="entry name" value="PAS"/>
</dbReference>
<dbReference type="InterPro" id="IPR004358">
    <property type="entry name" value="Sig_transdc_His_kin-like_C"/>
</dbReference>
<dbReference type="PRINTS" id="PR00344">
    <property type="entry name" value="BCTRLSENSOR"/>
</dbReference>
<dbReference type="eggNOG" id="COG5000">
    <property type="taxonomic scope" value="Bacteria"/>
</dbReference>
<protein>
    <recommendedName>
        <fullName evidence="12">Circadian input-output histidine kinase CikA</fullName>
        <ecNumber evidence="3">2.7.13.3</ecNumber>
    </recommendedName>
    <alternativeName>
        <fullName evidence="11">Sensory/regulatory protein RpfC</fullName>
    </alternativeName>
</protein>
<feature type="transmembrane region" description="Helical" evidence="15">
    <location>
        <begin position="118"/>
        <end position="137"/>
    </location>
</feature>
<dbReference type="InterPro" id="IPR013767">
    <property type="entry name" value="PAS_fold"/>
</dbReference>
<evidence type="ECO:0000256" key="5">
    <source>
        <dbReference type="ARBA" id="ARBA00022679"/>
    </source>
</evidence>
<feature type="domain" description="PAC" evidence="19">
    <location>
        <begin position="782"/>
        <end position="834"/>
    </location>
</feature>
<dbReference type="Proteomes" id="UP000008204">
    <property type="component" value="Chromosome"/>
</dbReference>
<keyword evidence="15" id="KW-0472">Membrane</keyword>
<feature type="coiled-coil region" evidence="14">
    <location>
        <begin position="405"/>
        <end position="457"/>
    </location>
</feature>
<feature type="transmembrane region" description="Helical" evidence="15">
    <location>
        <begin position="149"/>
        <end position="177"/>
    </location>
</feature>
<gene>
    <name evidence="20" type="ordered locus">PCC8801_1349</name>
</gene>
<dbReference type="PROSITE" id="PS51257">
    <property type="entry name" value="PROKAR_LIPOPROTEIN"/>
    <property type="match status" value="1"/>
</dbReference>
<dbReference type="SUPFAM" id="SSF55785">
    <property type="entry name" value="PYP-like sensor domain (PAS domain)"/>
    <property type="match status" value="6"/>
</dbReference>
<dbReference type="eggNOG" id="COG0784">
    <property type="taxonomic scope" value="Bacteria"/>
</dbReference>
<dbReference type="InterPro" id="IPR003594">
    <property type="entry name" value="HATPase_dom"/>
</dbReference>
<keyword evidence="9" id="KW-0902">Two-component regulatory system</keyword>
<feature type="domain" description="PAC" evidence="19">
    <location>
        <begin position="528"/>
        <end position="580"/>
    </location>
</feature>
<feature type="transmembrane region" description="Helical" evidence="15">
    <location>
        <begin position="183"/>
        <end position="201"/>
    </location>
</feature>
<keyword evidence="21" id="KW-1185">Reference proteome</keyword>
<evidence type="ECO:0000259" key="16">
    <source>
        <dbReference type="PROSITE" id="PS50109"/>
    </source>
</evidence>
<feature type="domain" description="PAS" evidence="18">
    <location>
        <begin position="454"/>
        <end position="526"/>
    </location>
</feature>
<feature type="domain" description="PAC" evidence="19">
    <location>
        <begin position="931"/>
        <end position="983"/>
    </location>
</feature>
<dbReference type="InterPro" id="IPR035965">
    <property type="entry name" value="PAS-like_dom_sf"/>
</dbReference>
<dbReference type="KEGG" id="cyp:PCC8801_1349"/>
<dbReference type="EC" id="2.7.13.3" evidence="3"/>
<dbReference type="InterPro" id="IPR001610">
    <property type="entry name" value="PAC"/>
</dbReference>
<dbReference type="PROSITE" id="PS50113">
    <property type="entry name" value="PAC"/>
    <property type="match status" value="6"/>
</dbReference>
<dbReference type="Pfam" id="PF13426">
    <property type="entry name" value="PAS_9"/>
    <property type="match status" value="3"/>
</dbReference>
<dbReference type="Gene3D" id="3.30.565.10">
    <property type="entry name" value="Histidine kinase-like ATPase, C-terminal domain"/>
    <property type="match status" value="1"/>
</dbReference>
<dbReference type="Gene3D" id="3.40.50.2300">
    <property type="match status" value="1"/>
</dbReference>
<dbReference type="InterPro" id="IPR001789">
    <property type="entry name" value="Sig_transdc_resp-reg_receiver"/>
</dbReference>
<organism evidence="20 21">
    <name type="scientific">Rippkaea orientalis (strain PCC 8801 / RF-1)</name>
    <name type="common">Cyanothece sp. (strain PCC 8801)</name>
    <dbReference type="NCBI Taxonomy" id="41431"/>
    <lineage>
        <taxon>Bacteria</taxon>
        <taxon>Bacillati</taxon>
        <taxon>Cyanobacteriota</taxon>
        <taxon>Cyanophyceae</taxon>
        <taxon>Oscillatoriophycideae</taxon>
        <taxon>Chroococcales</taxon>
        <taxon>Aphanothecaceae</taxon>
        <taxon>Rippkaea</taxon>
        <taxon>Rippkaea orientalis</taxon>
    </lineage>
</organism>
<dbReference type="NCBIfam" id="TIGR00229">
    <property type="entry name" value="sensory_box"/>
    <property type="match status" value="5"/>
</dbReference>
<dbReference type="Gene3D" id="1.10.287.130">
    <property type="match status" value="1"/>
</dbReference>
<feature type="domain" description="PAC" evidence="19">
    <location>
        <begin position="1060"/>
        <end position="1113"/>
    </location>
</feature>
<name>B7K4E6_RIPO1</name>
<dbReference type="InterPro" id="IPR003661">
    <property type="entry name" value="HisK_dim/P_dom"/>
</dbReference>
<evidence type="ECO:0000256" key="7">
    <source>
        <dbReference type="ARBA" id="ARBA00022777"/>
    </source>
</evidence>
<comment type="subunit">
    <text evidence="10">At low DSF concentrations, interacts with RpfF.</text>
</comment>
<feature type="domain" description="PAC" evidence="19">
    <location>
        <begin position="655"/>
        <end position="707"/>
    </location>
</feature>
<dbReference type="InterPro" id="IPR013655">
    <property type="entry name" value="PAS_fold_3"/>
</dbReference>
<dbReference type="SUPFAM" id="SSF47384">
    <property type="entry name" value="Homodimeric domain of signal transducing histidine kinase"/>
    <property type="match status" value="1"/>
</dbReference>
<dbReference type="InterPro" id="IPR036890">
    <property type="entry name" value="HATPase_C_sf"/>
</dbReference>
<keyword evidence="5" id="KW-0808">Transferase</keyword>
<proteinExistence type="inferred from homology"/>
<dbReference type="SMART" id="SM00448">
    <property type="entry name" value="REC"/>
    <property type="match status" value="1"/>
</dbReference>
<dbReference type="Gene3D" id="3.30.450.20">
    <property type="entry name" value="PAS domain"/>
    <property type="match status" value="6"/>
</dbReference>
<dbReference type="InterPro" id="IPR005467">
    <property type="entry name" value="His_kinase_dom"/>
</dbReference>
<keyword evidence="6" id="KW-0547">Nucleotide-binding</keyword>
<dbReference type="Pfam" id="PF02518">
    <property type="entry name" value="HATPase_c"/>
    <property type="match status" value="1"/>
</dbReference>
<keyword evidence="15" id="KW-0812">Transmembrane</keyword>
<evidence type="ECO:0000256" key="10">
    <source>
        <dbReference type="ARBA" id="ARBA00064003"/>
    </source>
</evidence>